<name>A0ACA9P7D1_9GLOM</name>
<comment type="caution">
    <text evidence="1">The sequence shown here is derived from an EMBL/GenBank/DDBJ whole genome shotgun (WGS) entry which is preliminary data.</text>
</comment>
<evidence type="ECO:0000313" key="1">
    <source>
        <dbReference type="EMBL" id="CAG8693413.1"/>
    </source>
</evidence>
<proteinExistence type="predicted"/>
<accession>A0ACA9P7D1</accession>
<protein>
    <submittedName>
        <fullName evidence="1">11859_t:CDS:1</fullName>
    </submittedName>
</protein>
<dbReference type="Proteomes" id="UP000789860">
    <property type="component" value="Unassembled WGS sequence"/>
</dbReference>
<organism evidence="1 2">
    <name type="scientific">Scutellospora calospora</name>
    <dbReference type="NCBI Taxonomy" id="85575"/>
    <lineage>
        <taxon>Eukaryota</taxon>
        <taxon>Fungi</taxon>
        <taxon>Fungi incertae sedis</taxon>
        <taxon>Mucoromycota</taxon>
        <taxon>Glomeromycotina</taxon>
        <taxon>Glomeromycetes</taxon>
        <taxon>Diversisporales</taxon>
        <taxon>Gigasporaceae</taxon>
        <taxon>Scutellospora</taxon>
    </lineage>
</organism>
<sequence>PRNKDMFFISSTTAKAVQGLKLIGSTTARAVQGLKILIVKS</sequence>
<keyword evidence="2" id="KW-1185">Reference proteome</keyword>
<feature type="non-terminal residue" evidence="1">
    <location>
        <position position="1"/>
    </location>
</feature>
<feature type="non-terminal residue" evidence="1">
    <location>
        <position position="41"/>
    </location>
</feature>
<reference evidence="1" key="1">
    <citation type="submission" date="2021-06" db="EMBL/GenBank/DDBJ databases">
        <authorList>
            <person name="Kallberg Y."/>
            <person name="Tangrot J."/>
            <person name="Rosling A."/>
        </authorList>
    </citation>
    <scope>NUCLEOTIDE SEQUENCE</scope>
    <source>
        <strain evidence="1">AU212A</strain>
    </source>
</reference>
<evidence type="ECO:0000313" key="2">
    <source>
        <dbReference type="Proteomes" id="UP000789860"/>
    </source>
</evidence>
<gene>
    <name evidence="1" type="ORF">SCALOS_LOCUS10219</name>
</gene>
<dbReference type="EMBL" id="CAJVPM010036675">
    <property type="protein sequence ID" value="CAG8693413.1"/>
    <property type="molecule type" value="Genomic_DNA"/>
</dbReference>